<sequence>MEHIGDKGTAAGGTTEIVVNGNTGWLHPAGKEGVTPLAQNIVRLATDVETRLKMGKQGSTRVKQMFLERHMSQRISLVLKEVLLKAKKNAIGLQYLELGEVSQEKAKILGISFTPSEVSLKDIFESLKEKYFLSF</sequence>
<name>A0A8S0UYU5_OLEEU</name>
<dbReference type="GO" id="GO:0016740">
    <property type="term" value="F:transferase activity"/>
    <property type="evidence" value="ECO:0007669"/>
    <property type="project" value="UniProtKB-KW"/>
</dbReference>
<dbReference type="PANTHER" id="PTHR47252">
    <property type="entry name" value="GLYCOSYLTRANSFERASE"/>
    <property type="match status" value="1"/>
</dbReference>
<evidence type="ECO:0000313" key="2">
    <source>
        <dbReference type="Proteomes" id="UP000594638"/>
    </source>
</evidence>
<dbReference type="PANTHER" id="PTHR47252:SF4">
    <property type="entry name" value="GLYCOSYLTRANSFERASE"/>
    <property type="match status" value="1"/>
</dbReference>
<accession>A0A8S0UYU5</accession>
<keyword evidence="1" id="KW-0808">Transferase</keyword>
<reference evidence="1 2" key="1">
    <citation type="submission" date="2019-12" db="EMBL/GenBank/DDBJ databases">
        <authorList>
            <person name="Alioto T."/>
            <person name="Alioto T."/>
            <person name="Gomez Garrido J."/>
        </authorList>
    </citation>
    <scope>NUCLEOTIDE SEQUENCE [LARGE SCALE GENOMIC DNA]</scope>
</reference>
<evidence type="ECO:0000313" key="1">
    <source>
        <dbReference type="EMBL" id="CAA3024798.1"/>
    </source>
</evidence>
<gene>
    <name evidence="1" type="ORF">OLEA9_A018635</name>
</gene>
<comment type="caution">
    <text evidence="1">The sequence shown here is derived from an EMBL/GenBank/DDBJ whole genome shotgun (WGS) entry which is preliminary data.</text>
</comment>
<proteinExistence type="predicted"/>
<dbReference type="Gramene" id="OE9A018635T1">
    <property type="protein sequence ID" value="OE9A018635C1"/>
    <property type="gene ID" value="OE9A018635"/>
</dbReference>
<dbReference type="EMBL" id="CACTIH010009116">
    <property type="protein sequence ID" value="CAA3024798.1"/>
    <property type="molecule type" value="Genomic_DNA"/>
</dbReference>
<dbReference type="Gene3D" id="3.40.50.2000">
    <property type="entry name" value="Glycogen Phosphorylase B"/>
    <property type="match status" value="1"/>
</dbReference>
<organism evidence="1 2">
    <name type="scientific">Olea europaea subsp. europaea</name>
    <dbReference type="NCBI Taxonomy" id="158383"/>
    <lineage>
        <taxon>Eukaryota</taxon>
        <taxon>Viridiplantae</taxon>
        <taxon>Streptophyta</taxon>
        <taxon>Embryophyta</taxon>
        <taxon>Tracheophyta</taxon>
        <taxon>Spermatophyta</taxon>
        <taxon>Magnoliopsida</taxon>
        <taxon>eudicotyledons</taxon>
        <taxon>Gunneridae</taxon>
        <taxon>Pentapetalae</taxon>
        <taxon>asterids</taxon>
        <taxon>lamiids</taxon>
        <taxon>Lamiales</taxon>
        <taxon>Oleaceae</taxon>
        <taxon>Oleeae</taxon>
        <taxon>Olea</taxon>
    </lineage>
</organism>
<dbReference type="OrthoDB" id="1710971at2759"/>
<keyword evidence="2" id="KW-1185">Reference proteome</keyword>
<dbReference type="AlphaFoldDB" id="A0A8S0UYU5"/>
<protein>
    <submittedName>
        <fullName evidence="1">Glycosyl transferase</fullName>
    </submittedName>
</protein>
<dbReference type="Proteomes" id="UP000594638">
    <property type="component" value="Unassembled WGS sequence"/>
</dbReference>
<dbReference type="SUPFAM" id="SSF53756">
    <property type="entry name" value="UDP-Glycosyltransferase/glycogen phosphorylase"/>
    <property type="match status" value="1"/>
</dbReference>